<keyword evidence="2" id="KW-1185">Reference proteome</keyword>
<gene>
    <name evidence="1" type="ORF">NQ176_g3615</name>
</gene>
<proteinExistence type="predicted"/>
<sequence length="737" mass="81746">MMTGVPAPERRAGTGIHQTKRLKIDVACNTCRIRKVKCDGVRPAESNYAAACGNCTRKFDQRDKCRYSIQIGERPNAREHQSNVQLPPASSGNRHDQDRPGLLTGLDAPPGMVRQSHSRIPALQSPTETLHRPPFTGPCINSPASGASHSKTQRFGSQEDVTVSVVDSMTAVVDDSATTGEYFGSSSAGSFIKQVQDAINTQLGQPNDNTRQQVRDQGAVSLTSPSAPQSYSLADYVLPPRKLADHLVGIYWMYVDPLYPFLNRSKWESCYGGLFAGTSIDADERVFVATLNIMFALSTELDESLSPVKRNESSSAYFRRAQNLLPVSFMESGSVALVQYLLLSSQYLQSTNHPHQTWMVVGSAVRIAQSLGLYLPEVSGELTQLDERELLRRIWHGCILMDRMVSLTHGRPAMVHDRLATEVPLPLVRAGGQDRPQLQLTEASFFVASIELYNISHRILQEFYGSPVSYRRRASSLERMGMDDELGIVMKLDSSLSNWQDGLPEHLSTSHPECSKNKVSHRQAIILQIRFLHARMLLLRPMLALICIQSPSTSSRHIDTLQDRVVQQCALFCVESAQSIIGMLIEYQVSDGTVGLLPAWWYRVFYLFSAATVIIAAKLRPDIFPPAAMNRTWNQAMQVLQAHESLGVSAKRCMVALKILASKILPCGQDSGTDHNIRSTQNCEHSGPHSDSESPSQFFRDLTAYIPEDLELSGITFDVDDLSWLNESSACMLLNGF</sequence>
<name>A0ACC1NHQ7_9HYPO</name>
<dbReference type="Proteomes" id="UP001143910">
    <property type="component" value="Unassembled WGS sequence"/>
</dbReference>
<comment type="caution">
    <text evidence="1">The sequence shown here is derived from an EMBL/GenBank/DDBJ whole genome shotgun (WGS) entry which is preliminary data.</text>
</comment>
<accession>A0ACC1NHQ7</accession>
<organism evidence="1 2">
    <name type="scientific">Zarea fungicola</name>
    <dbReference type="NCBI Taxonomy" id="93591"/>
    <lineage>
        <taxon>Eukaryota</taxon>
        <taxon>Fungi</taxon>
        <taxon>Dikarya</taxon>
        <taxon>Ascomycota</taxon>
        <taxon>Pezizomycotina</taxon>
        <taxon>Sordariomycetes</taxon>
        <taxon>Hypocreomycetidae</taxon>
        <taxon>Hypocreales</taxon>
        <taxon>Cordycipitaceae</taxon>
        <taxon>Zarea</taxon>
    </lineage>
</organism>
<dbReference type="EMBL" id="JANJQO010000342">
    <property type="protein sequence ID" value="KAJ2978795.1"/>
    <property type="molecule type" value="Genomic_DNA"/>
</dbReference>
<evidence type="ECO:0000313" key="1">
    <source>
        <dbReference type="EMBL" id="KAJ2978795.1"/>
    </source>
</evidence>
<reference evidence="1" key="1">
    <citation type="submission" date="2022-08" db="EMBL/GenBank/DDBJ databases">
        <title>Genome Sequence of Lecanicillium fungicola.</title>
        <authorList>
            <person name="Buettner E."/>
        </authorList>
    </citation>
    <scope>NUCLEOTIDE SEQUENCE</scope>
    <source>
        <strain evidence="1">Babe33</strain>
    </source>
</reference>
<protein>
    <submittedName>
        <fullName evidence="1">Uncharacterized protein</fullName>
    </submittedName>
</protein>
<evidence type="ECO:0000313" key="2">
    <source>
        <dbReference type="Proteomes" id="UP001143910"/>
    </source>
</evidence>